<evidence type="ECO:0000256" key="1">
    <source>
        <dbReference type="ARBA" id="ARBA00004651"/>
    </source>
</evidence>
<evidence type="ECO:0000259" key="13">
    <source>
        <dbReference type="Pfam" id="PF01435"/>
    </source>
</evidence>
<dbReference type="Proteomes" id="UP000245048">
    <property type="component" value="Unassembled WGS sequence"/>
</dbReference>
<evidence type="ECO:0000256" key="7">
    <source>
        <dbReference type="ARBA" id="ARBA00022833"/>
    </source>
</evidence>
<sequence length="338" mass="36197">MRESMHHCFNAALAAAPIQKPLWLDRAALRRHQQLNRLQSVLLLVGLGLLAAMTGSLLAGLDGMLLAAGASLLLLLLEPIAGDTAFRHVFGAVPLHPAQAPELYALAQEVARRAGLPRVPMLHLIPSSQIQAMAGGGRKSPVIALTIGLLTTLPPREVAGVLAHEIAHLRHGDLRVLRLAAAAATLTRGMGLIGTMLLMLWLPALVAAGAAPSPLAILLLVAAPTVGDLLTLSLSRRREFLADAGAVELTGDPAGLAAALVRLERLQGDDWERLATRSGAWWLRWLRTHPTVRERVARLACIVTTAPPVKSSVLDAVMRDMVMPRGHAGQRFARRWML</sequence>
<keyword evidence="10 12" id="KW-0472">Membrane</keyword>
<proteinExistence type="inferred from homology"/>
<evidence type="ECO:0000256" key="6">
    <source>
        <dbReference type="ARBA" id="ARBA00022801"/>
    </source>
</evidence>
<comment type="cofactor">
    <cofactor evidence="11">
        <name>Zn(2+)</name>
        <dbReference type="ChEBI" id="CHEBI:29105"/>
    </cofactor>
    <text evidence="11">Binds 1 zinc ion per subunit.</text>
</comment>
<keyword evidence="9 11" id="KW-0482">Metalloprotease</keyword>
<evidence type="ECO:0000256" key="9">
    <source>
        <dbReference type="ARBA" id="ARBA00023049"/>
    </source>
</evidence>
<dbReference type="Gene3D" id="3.30.2010.10">
    <property type="entry name" value="Metalloproteases ('zincins'), catalytic domain"/>
    <property type="match status" value="1"/>
</dbReference>
<dbReference type="PANTHER" id="PTHR43221:SF1">
    <property type="entry name" value="PROTEASE HTPX"/>
    <property type="match status" value="1"/>
</dbReference>
<evidence type="ECO:0000256" key="11">
    <source>
        <dbReference type="RuleBase" id="RU003983"/>
    </source>
</evidence>
<dbReference type="PANTHER" id="PTHR43221">
    <property type="entry name" value="PROTEASE HTPX"/>
    <property type="match status" value="1"/>
</dbReference>
<keyword evidence="3 11" id="KW-0645">Protease</keyword>
<comment type="similarity">
    <text evidence="11">Belongs to the peptidase M48 family.</text>
</comment>
<dbReference type="GO" id="GO:0006508">
    <property type="term" value="P:proteolysis"/>
    <property type="evidence" value="ECO:0007669"/>
    <property type="project" value="UniProtKB-KW"/>
</dbReference>
<accession>A0A2U1UXG1</accession>
<evidence type="ECO:0000256" key="2">
    <source>
        <dbReference type="ARBA" id="ARBA00022475"/>
    </source>
</evidence>
<evidence type="ECO:0000313" key="14">
    <source>
        <dbReference type="EMBL" id="PWC26353.1"/>
    </source>
</evidence>
<feature type="domain" description="Peptidase M48" evidence="13">
    <location>
        <begin position="97"/>
        <end position="300"/>
    </location>
</feature>
<dbReference type="OrthoDB" id="15218at2"/>
<feature type="transmembrane region" description="Helical" evidence="12">
    <location>
        <begin position="40"/>
        <end position="58"/>
    </location>
</feature>
<dbReference type="GO" id="GO:0004222">
    <property type="term" value="F:metalloendopeptidase activity"/>
    <property type="evidence" value="ECO:0007669"/>
    <property type="project" value="InterPro"/>
</dbReference>
<keyword evidence="7 11" id="KW-0862">Zinc</keyword>
<dbReference type="GO" id="GO:0005886">
    <property type="term" value="C:plasma membrane"/>
    <property type="evidence" value="ECO:0007669"/>
    <property type="project" value="UniProtKB-SubCell"/>
</dbReference>
<keyword evidence="4 12" id="KW-0812">Transmembrane</keyword>
<feature type="transmembrane region" description="Helical" evidence="12">
    <location>
        <begin position="64"/>
        <end position="81"/>
    </location>
</feature>
<dbReference type="Pfam" id="PF01435">
    <property type="entry name" value="Peptidase_M48"/>
    <property type="match status" value="1"/>
</dbReference>
<keyword evidence="8 12" id="KW-1133">Transmembrane helix</keyword>
<dbReference type="GO" id="GO:0046872">
    <property type="term" value="F:metal ion binding"/>
    <property type="evidence" value="ECO:0007669"/>
    <property type="project" value="UniProtKB-KW"/>
</dbReference>
<dbReference type="AlphaFoldDB" id="A0A2U1UXG1"/>
<keyword evidence="2" id="KW-1003">Cell membrane</keyword>
<dbReference type="EMBL" id="PDOA01000048">
    <property type="protein sequence ID" value="PWC26353.1"/>
    <property type="molecule type" value="Genomic_DNA"/>
</dbReference>
<dbReference type="InterPro" id="IPR001915">
    <property type="entry name" value="Peptidase_M48"/>
</dbReference>
<comment type="subcellular location">
    <subcellularLocation>
        <location evidence="1">Cell membrane</location>
        <topology evidence="1">Multi-pass membrane protein</topology>
    </subcellularLocation>
</comment>
<protein>
    <recommendedName>
        <fullName evidence="13">Peptidase M48 domain-containing protein</fullName>
    </recommendedName>
</protein>
<name>A0A2U1UXG1_9PROT</name>
<evidence type="ECO:0000256" key="4">
    <source>
        <dbReference type="ARBA" id="ARBA00022692"/>
    </source>
</evidence>
<dbReference type="CDD" id="cd07339">
    <property type="entry name" value="M48B_HtpX_like"/>
    <property type="match status" value="1"/>
</dbReference>
<organism evidence="14 15">
    <name type="scientific">Teichococcus aestuarii</name>
    <dbReference type="NCBI Taxonomy" id="568898"/>
    <lineage>
        <taxon>Bacteria</taxon>
        <taxon>Pseudomonadati</taxon>
        <taxon>Pseudomonadota</taxon>
        <taxon>Alphaproteobacteria</taxon>
        <taxon>Acetobacterales</taxon>
        <taxon>Roseomonadaceae</taxon>
        <taxon>Roseomonas</taxon>
    </lineage>
</organism>
<keyword evidence="6 11" id="KW-0378">Hydrolase</keyword>
<evidence type="ECO:0000313" key="15">
    <source>
        <dbReference type="Proteomes" id="UP000245048"/>
    </source>
</evidence>
<dbReference type="InterPro" id="IPR050083">
    <property type="entry name" value="HtpX_protease"/>
</dbReference>
<comment type="caution">
    <text evidence="14">The sequence shown here is derived from an EMBL/GenBank/DDBJ whole genome shotgun (WGS) entry which is preliminary data.</text>
</comment>
<feature type="transmembrane region" description="Helical" evidence="12">
    <location>
        <begin position="214"/>
        <end position="232"/>
    </location>
</feature>
<evidence type="ECO:0000256" key="8">
    <source>
        <dbReference type="ARBA" id="ARBA00022989"/>
    </source>
</evidence>
<evidence type="ECO:0000256" key="10">
    <source>
        <dbReference type="ARBA" id="ARBA00023136"/>
    </source>
</evidence>
<gene>
    <name evidence="14" type="ORF">CR165_23635</name>
</gene>
<feature type="transmembrane region" description="Helical" evidence="12">
    <location>
        <begin position="179"/>
        <end position="202"/>
    </location>
</feature>
<evidence type="ECO:0000256" key="12">
    <source>
        <dbReference type="SAM" id="Phobius"/>
    </source>
</evidence>
<evidence type="ECO:0000256" key="3">
    <source>
        <dbReference type="ARBA" id="ARBA00022670"/>
    </source>
</evidence>
<evidence type="ECO:0000256" key="5">
    <source>
        <dbReference type="ARBA" id="ARBA00022723"/>
    </source>
</evidence>
<keyword evidence="5" id="KW-0479">Metal-binding</keyword>
<reference evidence="15" key="1">
    <citation type="submission" date="2017-10" db="EMBL/GenBank/DDBJ databases">
        <authorList>
            <person name="Toshchakov S.V."/>
            <person name="Goeva M.A."/>
        </authorList>
    </citation>
    <scope>NUCLEOTIDE SEQUENCE [LARGE SCALE GENOMIC DNA]</scope>
    <source>
        <strain evidence="15">JR1/69-1-13</strain>
    </source>
</reference>
<keyword evidence="15" id="KW-1185">Reference proteome</keyword>